<feature type="domain" description="N-(5'phosphoribosyl) anthranilate isomerase (PRAI)" evidence="11">
    <location>
        <begin position="7"/>
        <end position="201"/>
    </location>
</feature>
<evidence type="ECO:0000259" key="11">
    <source>
        <dbReference type="Pfam" id="PF00697"/>
    </source>
</evidence>
<comment type="catalytic activity">
    <reaction evidence="1 10">
        <text>N-(5-phospho-beta-D-ribosyl)anthranilate = 1-(2-carboxyphenylamino)-1-deoxy-D-ribulose 5-phosphate</text>
        <dbReference type="Rhea" id="RHEA:21540"/>
        <dbReference type="ChEBI" id="CHEBI:18277"/>
        <dbReference type="ChEBI" id="CHEBI:58613"/>
        <dbReference type="EC" id="5.3.1.24"/>
    </reaction>
</comment>
<evidence type="ECO:0000256" key="2">
    <source>
        <dbReference type="ARBA" id="ARBA00004664"/>
    </source>
</evidence>
<proteinExistence type="inferred from homology"/>
<dbReference type="OrthoDB" id="9796196at2"/>
<dbReference type="STRING" id="314283.MED297_17832"/>
<dbReference type="FunFam" id="3.20.20.70:FF:000075">
    <property type="entry name" value="Tryptophan biosynthesis protein TRP1"/>
    <property type="match status" value="1"/>
</dbReference>
<evidence type="ECO:0000313" key="12">
    <source>
        <dbReference type="EMBL" id="EAR08477.1"/>
    </source>
</evidence>
<reference evidence="12 13" key="1">
    <citation type="submission" date="2006-02" db="EMBL/GenBank/DDBJ databases">
        <authorList>
            <person name="Pinhassi J."/>
            <person name="Pedros-Alio C."/>
            <person name="Ferriera S."/>
            <person name="Johnson J."/>
            <person name="Kravitz S."/>
            <person name="Halpern A."/>
            <person name="Remington K."/>
            <person name="Beeson K."/>
            <person name="Tran B."/>
            <person name="Rogers Y.-H."/>
            <person name="Friedman R."/>
            <person name="Venter J.C."/>
        </authorList>
    </citation>
    <scope>NUCLEOTIDE SEQUENCE [LARGE SCALE GENOMIC DNA]</scope>
    <source>
        <strain evidence="12 13">MED297</strain>
    </source>
</reference>
<evidence type="ECO:0000256" key="8">
    <source>
        <dbReference type="ARBA" id="ARBA00023141"/>
    </source>
</evidence>
<evidence type="ECO:0000256" key="6">
    <source>
        <dbReference type="ARBA" id="ARBA00022605"/>
    </source>
</evidence>
<evidence type="ECO:0000256" key="3">
    <source>
        <dbReference type="ARBA" id="ARBA00007571"/>
    </source>
</evidence>
<protein>
    <recommendedName>
        <fullName evidence="5 10">N-(5'-phosphoribosyl)anthranilate isomerase</fullName>
        <shortName evidence="10">PRAI</shortName>
        <ecNumber evidence="4 10">5.3.1.24</ecNumber>
    </recommendedName>
</protein>
<dbReference type="PANTHER" id="PTHR42894">
    <property type="entry name" value="N-(5'-PHOSPHORIBOSYL)ANTHRANILATE ISOMERASE"/>
    <property type="match status" value="1"/>
</dbReference>
<dbReference type="Proteomes" id="UP000005953">
    <property type="component" value="Unassembled WGS sequence"/>
</dbReference>
<dbReference type="EC" id="5.3.1.24" evidence="4 10"/>
<dbReference type="CDD" id="cd00405">
    <property type="entry name" value="PRAI"/>
    <property type="match status" value="1"/>
</dbReference>
<evidence type="ECO:0000313" key="13">
    <source>
        <dbReference type="Proteomes" id="UP000005953"/>
    </source>
</evidence>
<keyword evidence="7 10" id="KW-0822">Tryptophan biosynthesis</keyword>
<evidence type="ECO:0000256" key="4">
    <source>
        <dbReference type="ARBA" id="ARBA00012572"/>
    </source>
</evidence>
<comment type="caution">
    <text evidence="12">The sequence shown here is derived from an EMBL/GenBank/DDBJ whole genome shotgun (WGS) entry which is preliminary data.</text>
</comment>
<evidence type="ECO:0000256" key="7">
    <source>
        <dbReference type="ARBA" id="ARBA00022822"/>
    </source>
</evidence>
<comment type="similarity">
    <text evidence="3 10">Belongs to the TrpF family.</text>
</comment>
<dbReference type="RefSeq" id="WP_008043998.1">
    <property type="nucleotide sequence ID" value="NZ_CH724150.1"/>
</dbReference>
<keyword evidence="13" id="KW-1185">Reference proteome</keyword>
<dbReference type="PANTHER" id="PTHR42894:SF1">
    <property type="entry name" value="N-(5'-PHOSPHORIBOSYL)ANTHRANILATE ISOMERASE"/>
    <property type="match status" value="1"/>
</dbReference>
<dbReference type="EMBL" id="AAOE01000020">
    <property type="protein sequence ID" value="EAR08477.1"/>
    <property type="molecule type" value="Genomic_DNA"/>
</dbReference>
<dbReference type="GO" id="GO:0004640">
    <property type="term" value="F:phosphoribosylanthranilate isomerase activity"/>
    <property type="evidence" value="ECO:0007669"/>
    <property type="project" value="UniProtKB-UniRule"/>
</dbReference>
<dbReference type="Gene3D" id="3.20.20.70">
    <property type="entry name" value="Aldolase class I"/>
    <property type="match status" value="1"/>
</dbReference>
<dbReference type="InterPro" id="IPR013785">
    <property type="entry name" value="Aldolase_TIM"/>
</dbReference>
<dbReference type="GO" id="GO:0000162">
    <property type="term" value="P:L-tryptophan biosynthetic process"/>
    <property type="evidence" value="ECO:0007669"/>
    <property type="project" value="UniProtKB-UniRule"/>
</dbReference>
<dbReference type="NCBIfam" id="NF002298">
    <property type="entry name" value="PRK01222.1-4"/>
    <property type="match status" value="1"/>
</dbReference>
<evidence type="ECO:0000256" key="1">
    <source>
        <dbReference type="ARBA" id="ARBA00001164"/>
    </source>
</evidence>
<dbReference type="NCBIfam" id="NF002299">
    <property type="entry name" value="PRK01222.1-6"/>
    <property type="match status" value="1"/>
</dbReference>
<dbReference type="InterPro" id="IPR011060">
    <property type="entry name" value="RibuloseP-bd_barrel"/>
</dbReference>
<dbReference type="InterPro" id="IPR001240">
    <property type="entry name" value="PRAI_dom"/>
</dbReference>
<keyword evidence="6 10" id="KW-0028">Amino-acid biosynthesis</keyword>
<sequence length="215" mass="23309">MKQTRIKMCGMTRAEDVKSACELGADLIGMVFYPPSPRSVTIEHVQSLVSAVTPGVSVVTLFVNADAGYVREVVSEARADLIQFHGDESHDYCQQFGTRYLKAIRVKDEQQLTSACAQHQEADGLLLDAYVKGQPGGTGQAFDWGLIPVSIAPKLFLAGGLAPDNVYEAVSSIKPYAVDVSGGIEVSKGVKSPERMDAFIREVRRADGWVRENSS</sequence>
<name>A4BHC9_9GAMM</name>
<dbReference type="HAMAP" id="MF_00135">
    <property type="entry name" value="PRAI"/>
    <property type="match status" value="1"/>
</dbReference>
<evidence type="ECO:0000256" key="9">
    <source>
        <dbReference type="ARBA" id="ARBA00023235"/>
    </source>
</evidence>
<dbReference type="SUPFAM" id="SSF51366">
    <property type="entry name" value="Ribulose-phoshate binding barrel"/>
    <property type="match status" value="1"/>
</dbReference>
<organism evidence="12 13">
    <name type="scientific">Reinekea blandensis MED297</name>
    <dbReference type="NCBI Taxonomy" id="314283"/>
    <lineage>
        <taxon>Bacteria</taxon>
        <taxon>Pseudomonadati</taxon>
        <taxon>Pseudomonadota</taxon>
        <taxon>Gammaproteobacteria</taxon>
        <taxon>Oceanospirillales</taxon>
        <taxon>Saccharospirillaceae</taxon>
        <taxon>Reinekea</taxon>
    </lineage>
</organism>
<keyword evidence="9 10" id="KW-0413">Isomerase</keyword>
<gene>
    <name evidence="10" type="primary">trpF</name>
    <name evidence="12" type="ORF">MED297_17832</name>
</gene>
<dbReference type="AlphaFoldDB" id="A4BHC9"/>
<comment type="pathway">
    <text evidence="2 10">Amino-acid biosynthesis; L-tryptophan biosynthesis; L-tryptophan from chorismate: step 3/5.</text>
</comment>
<dbReference type="InterPro" id="IPR044643">
    <property type="entry name" value="TrpF_fam"/>
</dbReference>
<dbReference type="UniPathway" id="UPA00035">
    <property type="reaction ID" value="UER00042"/>
</dbReference>
<dbReference type="HOGENOM" id="CLU_076364_2_0_6"/>
<evidence type="ECO:0000256" key="10">
    <source>
        <dbReference type="HAMAP-Rule" id="MF_00135"/>
    </source>
</evidence>
<evidence type="ECO:0000256" key="5">
    <source>
        <dbReference type="ARBA" id="ARBA00022272"/>
    </source>
</evidence>
<accession>A4BHC9</accession>
<keyword evidence="8 10" id="KW-0057">Aromatic amino acid biosynthesis</keyword>
<dbReference type="Pfam" id="PF00697">
    <property type="entry name" value="PRAI"/>
    <property type="match status" value="1"/>
</dbReference>